<evidence type="ECO:0000256" key="1">
    <source>
        <dbReference type="ARBA" id="ARBA00006739"/>
    </source>
</evidence>
<keyword evidence="3" id="KW-0808">Transferase</keyword>
<keyword evidence="4" id="KW-0472">Membrane</keyword>
<dbReference type="GO" id="GO:0016757">
    <property type="term" value="F:glycosyltransferase activity"/>
    <property type="evidence" value="ECO:0007669"/>
    <property type="project" value="UniProtKB-KW"/>
</dbReference>
<feature type="transmembrane region" description="Helical" evidence="4">
    <location>
        <begin position="304"/>
        <end position="325"/>
    </location>
</feature>
<protein>
    <recommendedName>
        <fullName evidence="7">Glycosyltransferase 2-like domain-containing protein</fullName>
    </recommendedName>
</protein>
<evidence type="ECO:0000256" key="2">
    <source>
        <dbReference type="ARBA" id="ARBA00022676"/>
    </source>
</evidence>
<dbReference type="PANTHER" id="PTHR43630">
    <property type="entry name" value="POLY-BETA-1,6-N-ACETYL-D-GLUCOSAMINE SYNTHASE"/>
    <property type="match status" value="1"/>
</dbReference>
<dbReference type="Gene3D" id="3.90.550.10">
    <property type="entry name" value="Spore Coat Polysaccharide Biosynthesis Protein SpsA, Chain A"/>
    <property type="match status" value="1"/>
</dbReference>
<reference evidence="5 6" key="1">
    <citation type="submission" date="2016-09" db="EMBL/GenBank/DDBJ databases">
        <title>Genome-resolved meta-omics ties microbial dynamics to process performance in biotechnology for thiocyanate degradation.</title>
        <authorList>
            <person name="Kantor R.S."/>
            <person name="Huddy R.J."/>
            <person name="Iyer R."/>
            <person name="Thomas B.C."/>
            <person name="Brown C.T."/>
            <person name="Anantharaman K."/>
            <person name="Tringe S."/>
            <person name="Hettich R.L."/>
            <person name="Harrison S.T."/>
            <person name="Banfield J.F."/>
        </authorList>
    </citation>
    <scope>NUCLEOTIDE SEQUENCE [LARGE SCALE GENOMIC DNA]</scope>
    <source>
        <strain evidence="5">59-99</strain>
    </source>
</reference>
<gene>
    <name evidence="5" type="ORF">BGO89_02465</name>
</gene>
<feature type="transmembrane region" description="Helical" evidence="4">
    <location>
        <begin position="332"/>
        <end position="354"/>
    </location>
</feature>
<keyword evidence="4" id="KW-1133">Transmembrane helix</keyword>
<dbReference type="Proteomes" id="UP000184233">
    <property type="component" value="Unassembled WGS sequence"/>
</dbReference>
<accession>A0A1M3L251</accession>
<dbReference type="Pfam" id="PF13641">
    <property type="entry name" value="Glyco_tranf_2_3"/>
    <property type="match status" value="1"/>
</dbReference>
<evidence type="ECO:0000256" key="3">
    <source>
        <dbReference type="ARBA" id="ARBA00022679"/>
    </source>
</evidence>
<dbReference type="STRING" id="1895771.BGO89_02465"/>
<dbReference type="AlphaFoldDB" id="A0A1M3L251"/>
<dbReference type="InterPro" id="IPR029044">
    <property type="entry name" value="Nucleotide-diphossugar_trans"/>
</dbReference>
<keyword evidence="2" id="KW-0328">Glycosyltransferase</keyword>
<dbReference type="EMBL" id="MKVH01000013">
    <property type="protein sequence ID" value="OJX59300.1"/>
    <property type="molecule type" value="Genomic_DNA"/>
</dbReference>
<sequence length="368" mass="40983">MILPVLFLCSGLYLARLIFFWRGALKRPPLSPATNDHLHVSVIVPARDEERNLERCLMALVSSDYPADKLEVIVVDDRSTDGTAAILDDFAARYPMIHALHRTEADVHANLKGKPGALQQGFDSAHGDVFLMTDADCLPHPSWVRSMTEPFRDPTVGMTAGMTTIRCISVLDHVQDVEWTYTQTMARSGINNGVPLGCFGNDLGIRASLYKDLGGYGNIPFSVTEDLALLQTVHNAGWHVRYLCEPMATVETLPVSTLGEYFRQRQRWARGGMALGGRAALFVISSLAVWTGILVSIITAQWMWLLVFFALRIIGDSTLIAYSAVRLKRYGLLPWIVPSVSLLLLTEIMLPILVTRRTVVWKNQVFRS</sequence>
<comment type="similarity">
    <text evidence="1">Belongs to the glycosyltransferase 2 family.</text>
</comment>
<comment type="caution">
    <text evidence="5">The sequence shown here is derived from an EMBL/GenBank/DDBJ whole genome shotgun (WGS) entry which is preliminary data.</text>
</comment>
<evidence type="ECO:0008006" key="7">
    <source>
        <dbReference type="Google" id="ProtNLM"/>
    </source>
</evidence>
<dbReference type="PANTHER" id="PTHR43630:SF1">
    <property type="entry name" value="POLY-BETA-1,6-N-ACETYL-D-GLUCOSAMINE SYNTHASE"/>
    <property type="match status" value="1"/>
</dbReference>
<name>A0A1M3L251_9BACT</name>
<dbReference type="SUPFAM" id="SSF53448">
    <property type="entry name" value="Nucleotide-diphospho-sugar transferases"/>
    <property type="match status" value="1"/>
</dbReference>
<organism evidence="5 6">
    <name type="scientific">Candidatus Kapaibacterium thiocyanatum</name>
    <dbReference type="NCBI Taxonomy" id="1895771"/>
    <lineage>
        <taxon>Bacteria</taxon>
        <taxon>Pseudomonadati</taxon>
        <taxon>Candidatus Kapaibacteriota</taxon>
        <taxon>Candidatus Kapaibacteriia</taxon>
        <taxon>Candidatus Kapaibacteriales</taxon>
        <taxon>Candidatus Kapaibacteriaceae</taxon>
        <taxon>Candidatus Kapaibacterium</taxon>
    </lineage>
</organism>
<keyword evidence="4" id="KW-0812">Transmembrane</keyword>
<evidence type="ECO:0000313" key="5">
    <source>
        <dbReference type="EMBL" id="OJX59300.1"/>
    </source>
</evidence>
<evidence type="ECO:0000256" key="4">
    <source>
        <dbReference type="SAM" id="Phobius"/>
    </source>
</evidence>
<evidence type="ECO:0000313" key="6">
    <source>
        <dbReference type="Proteomes" id="UP000184233"/>
    </source>
</evidence>
<proteinExistence type="inferred from homology"/>
<feature type="transmembrane region" description="Helical" evidence="4">
    <location>
        <begin position="275"/>
        <end position="298"/>
    </location>
</feature>